<dbReference type="PANTHER" id="PTHR19321">
    <property type="entry name" value="PROTEIN REGULATOR OF CYTOKINESIS 1 PRC1-RELATED"/>
    <property type="match status" value="1"/>
</dbReference>
<keyword evidence="8 13" id="KW-1133">Transmembrane helix</keyword>
<feature type="region of interest" description="Disordered" evidence="12">
    <location>
        <begin position="997"/>
        <end position="1118"/>
    </location>
</feature>
<feature type="region of interest" description="Disordered" evidence="12">
    <location>
        <begin position="113"/>
        <end position="139"/>
    </location>
</feature>
<gene>
    <name evidence="16" type="ORF">RHGRI_008394</name>
</gene>
<feature type="transmembrane region" description="Helical" evidence="13">
    <location>
        <begin position="21"/>
        <end position="41"/>
    </location>
</feature>
<dbReference type="InterPro" id="IPR026057">
    <property type="entry name" value="TBL_C"/>
</dbReference>
<feature type="domain" description="Trichome birefringence-like C-terminal" evidence="14">
    <location>
        <begin position="200"/>
        <end position="239"/>
    </location>
</feature>
<evidence type="ECO:0000256" key="4">
    <source>
        <dbReference type="ARBA" id="ARBA00007727"/>
    </source>
</evidence>
<comment type="similarity">
    <text evidence="4">Belongs to the PC-esterase family. TBL subfamily.</text>
</comment>
<accession>A0AAV6L0P3</accession>
<dbReference type="InterPro" id="IPR025846">
    <property type="entry name" value="TBL_N"/>
</dbReference>
<evidence type="ECO:0000313" key="16">
    <source>
        <dbReference type="EMBL" id="KAG5558441.1"/>
    </source>
</evidence>
<dbReference type="Pfam" id="PF13839">
    <property type="entry name" value="PC-Esterase"/>
    <property type="match status" value="2"/>
</dbReference>
<protein>
    <recommendedName>
        <fullName evidence="18">Trichome birefringence-like N-terminal domain-containing protein</fullName>
    </recommendedName>
</protein>
<keyword evidence="9 13" id="KW-0472">Membrane</keyword>
<feature type="domain" description="Trichome birefringence-like N-terminal" evidence="15">
    <location>
        <begin position="147"/>
        <end position="199"/>
    </location>
</feature>
<evidence type="ECO:0000256" key="3">
    <source>
        <dbReference type="ARBA" id="ARBA00006187"/>
    </source>
</evidence>
<evidence type="ECO:0000259" key="15">
    <source>
        <dbReference type="Pfam" id="PF14416"/>
    </source>
</evidence>
<evidence type="ECO:0000256" key="1">
    <source>
        <dbReference type="ARBA" id="ARBA00004167"/>
    </source>
</evidence>
<evidence type="ECO:0000256" key="8">
    <source>
        <dbReference type="ARBA" id="ARBA00022989"/>
    </source>
</evidence>
<dbReference type="GO" id="GO:0016020">
    <property type="term" value="C:membrane"/>
    <property type="evidence" value="ECO:0007669"/>
    <property type="project" value="UniProtKB-SubCell"/>
</dbReference>
<feature type="compositionally biased region" description="Polar residues" evidence="12">
    <location>
        <begin position="1061"/>
        <end position="1071"/>
    </location>
</feature>
<keyword evidence="17" id="KW-1185">Reference proteome</keyword>
<dbReference type="EMBL" id="JACTNZ010000003">
    <property type="protein sequence ID" value="KAG5558441.1"/>
    <property type="molecule type" value="Genomic_DNA"/>
</dbReference>
<keyword evidence="7" id="KW-0735">Signal-anchor</keyword>
<evidence type="ECO:0000256" key="6">
    <source>
        <dbReference type="ARBA" id="ARBA00022701"/>
    </source>
</evidence>
<dbReference type="Pfam" id="PF03999">
    <property type="entry name" value="MAP65_ASE1"/>
    <property type="match status" value="1"/>
</dbReference>
<evidence type="ECO:0008006" key="18">
    <source>
        <dbReference type="Google" id="ProtNLM"/>
    </source>
</evidence>
<dbReference type="GO" id="GO:0016740">
    <property type="term" value="F:transferase activity"/>
    <property type="evidence" value="ECO:0007669"/>
    <property type="project" value="InterPro"/>
</dbReference>
<evidence type="ECO:0000256" key="7">
    <source>
        <dbReference type="ARBA" id="ARBA00022968"/>
    </source>
</evidence>
<evidence type="ECO:0000256" key="13">
    <source>
        <dbReference type="SAM" id="Phobius"/>
    </source>
</evidence>
<evidence type="ECO:0000256" key="11">
    <source>
        <dbReference type="SAM" id="Coils"/>
    </source>
</evidence>
<dbReference type="Gene3D" id="1.20.58.1520">
    <property type="match status" value="1"/>
</dbReference>
<evidence type="ECO:0000256" key="12">
    <source>
        <dbReference type="SAM" id="MobiDB-lite"/>
    </source>
</evidence>
<reference evidence="16" key="1">
    <citation type="submission" date="2020-08" db="EMBL/GenBank/DDBJ databases">
        <title>Plant Genome Project.</title>
        <authorList>
            <person name="Zhang R.-G."/>
        </authorList>
    </citation>
    <scope>NUCLEOTIDE SEQUENCE</scope>
    <source>
        <strain evidence="16">WSP0</strain>
        <tissue evidence="16">Leaf</tissue>
    </source>
</reference>
<dbReference type="InterPro" id="IPR007145">
    <property type="entry name" value="MAP65_Ase1_PRC1"/>
</dbReference>
<keyword evidence="10" id="KW-0206">Cytoskeleton</keyword>
<keyword evidence="6" id="KW-0493">Microtubule</keyword>
<comment type="caution">
    <text evidence="16">The sequence shown here is derived from an EMBL/GenBank/DDBJ whole genome shotgun (WGS) entry which is preliminary data.</text>
</comment>
<evidence type="ECO:0000256" key="10">
    <source>
        <dbReference type="ARBA" id="ARBA00023212"/>
    </source>
</evidence>
<evidence type="ECO:0000256" key="9">
    <source>
        <dbReference type="ARBA" id="ARBA00023136"/>
    </source>
</evidence>
<feature type="domain" description="Trichome birefringence-like C-terminal" evidence="14">
    <location>
        <begin position="301"/>
        <end position="546"/>
    </location>
</feature>
<dbReference type="GO" id="GO:0008017">
    <property type="term" value="F:microtubule binding"/>
    <property type="evidence" value="ECO:0007669"/>
    <property type="project" value="InterPro"/>
</dbReference>
<dbReference type="Pfam" id="PF14416">
    <property type="entry name" value="PMR5N"/>
    <property type="match status" value="1"/>
</dbReference>
<feature type="compositionally biased region" description="Polar residues" evidence="12">
    <location>
        <begin position="1091"/>
        <end position="1106"/>
    </location>
</feature>
<evidence type="ECO:0000256" key="2">
    <source>
        <dbReference type="ARBA" id="ARBA00004245"/>
    </source>
</evidence>
<name>A0AAV6L0P3_9ERIC</name>
<dbReference type="PANTHER" id="PTHR19321:SF7">
    <property type="entry name" value="65-KDA MICROTUBULE-ASSOCIATED PROTEIN 3"/>
    <property type="match status" value="1"/>
</dbReference>
<dbReference type="GO" id="GO:0005737">
    <property type="term" value="C:cytoplasm"/>
    <property type="evidence" value="ECO:0007669"/>
    <property type="project" value="TreeGrafter"/>
</dbReference>
<keyword evidence="10" id="KW-0963">Cytoplasm</keyword>
<feature type="coiled-coil region" evidence="11">
    <location>
        <begin position="588"/>
        <end position="615"/>
    </location>
</feature>
<keyword evidence="5 13" id="KW-0812">Transmembrane</keyword>
<evidence type="ECO:0000259" key="14">
    <source>
        <dbReference type="Pfam" id="PF13839"/>
    </source>
</evidence>
<dbReference type="AlphaFoldDB" id="A0AAV6L0P3"/>
<dbReference type="Proteomes" id="UP000823749">
    <property type="component" value="Chromosome 3"/>
</dbReference>
<evidence type="ECO:0000313" key="17">
    <source>
        <dbReference type="Proteomes" id="UP000823749"/>
    </source>
</evidence>
<feature type="compositionally biased region" description="Basic and acidic residues" evidence="12">
    <location>
        <begin position="504"/>
        <end position="525"/>
    </location>
</feature>
<organism evidence="16 17">
    <name type="scientific">Rhododendron griersonianum</name>
    <dbReference type="NCBI Taxonomy" id="479676"/>
    <lineage>
        <taxon>Eukaryota</taxon>
        <taxon>Viridiplantae</taxon>
        <taxon>Streptophyta</taxon>
        <taxon>Embryophyta</taxon>
        <taxon>Tracheophyta</taxon>
        <taxon>Spermatophyta</taxon>
        <taxon>Magnoliopsida</taxon>
        <taxon>eudicotyledons</taxon>
        <taxon>Gunneridae</taxon>
        <taxon>Pentapetalae</taxon>
        <taxon>asterids</taxon>
        <taxon>Ericales</taxon>
        <taxon>Ericaceae</taxon>
        <taxon>Ericoideae</taxon>
        <taxon>Rhodoreae</taxon>
        <taxon>Rhododendron</taxon>
    </lineage>
</organism>
<feature type="region of interest" description="Disordered" evidence="12">
    <location>
        <begin position="504"/>
        <end position="531"/>
    </location>
</feature>
<sequence>MTLASHKGDSPIVAYPRTLSLIVASACGLVIVLALASLLLVSQPVGSTVHVYFYGIDHSSNFDSLSWGNPTLHDSPNDANEERTNIVAQQGEEASENSALFNVTEDVEDVGTTPPGLVNSSDAMQPGLDASSLSPAPVNQSGSADSGCDLYHGKWVYDSSGSLYTNNSCPVLPQEHNCQGNGRPDKGYENWRWKPAKCDLPRFDAKKFLELMRGKTLAFIGDSLARNQMQSLLCILWQASIVHTLADGVTILPQQYCDNGCFSPNLTLRLIAYGCMYDKIDVNLEKLSRLFRLYHPLVEVPKKRGKTMHRYFFRSTSTMIVRIWSERLLHQMSKPFDIVPEGVVKVYLDAPDEGIMEFIPSFDVIVLSSSHWFTKQSVYILDNEIVGGQLWWPDKSRPMKVNNVEAFGISVETILHALVTHPNYTGLTIVRSYSPDHYESGAWNTGGSCTGKVKPALDGEIVENGYTNIMHEKQVMGFNRAIRKRTNRSKLKLMDITEAFGYRHDGHPGPYRDPDPNKKTKRGPDGKPPPQDCLHWCTPGVTNLHNPSNFVILHIINCLLESKAIWDEVGESETERDKMLLDIEQECLEVYKRKVDQANRCRAQLRQAIADYQAEIAAIYSAMGERQVQIRQSDHNPGSLKEELTAIILQLEEMQKRKCDRRNQVIEVLEQIQQISSEMQCLSRYTLASTVVDETDLSLRKLEELQRELQALQKEKSDRLKHVLDLLNTLKSLCSVLGIDFKQTANEVHPSLGNDCEGPKNPSKDFIEQLGTVIQRLREVKIERMQRLQDLATSLLELWNLMDTPTEEQQKFQNVTCNIAASEQEITDPNTLSVDSIDLVEAEVSRLEELKASKMKELVSRKRLELEEICQKMHLIPESDSAVEIAIEAVESGELDPACVLEHIELQIGKAKEEAYSRIEILDKVEKWLAASEEECWLEEYNMDENRYNAGRGTHLNLKRAEKARSLVNKLPDLSNAISYYVLVQIRLLSMIEEYTSSRQEKEQERKRQREQRRLQGQTMAEQEVPFGSKPSLLKIQSGKRSPRLSSGGGSNRGLSAAGTMPQTPKDNSLPSIKVNAHEVESPMKRRPFSPISSKEPSKSNTTTNLAEDFSKKQNETP</sequence>
<dbReference type="GO" id="GO:0005874">
    <property type="term" value="C:microtubule"/>
    <property type="evidence" value="ECO:0007669"/>
    <property type="project" value="UniProtKB-KW"/>
</dbReference>
<comment type="subcellular location">
    <subcellularLocation>
        <location evidence="2">Cytoplasm</location>
        <location evidence="2">Cytoskeleton</location>
    </subcellularLocation>
    <subcellularLocation>
        <location evidence="1">Membrane</location>
        <topology evidence="1">Single-pass membrane protein</topology>
    </subcellularLocation>
</comment>
<feature type="compositionally biased region" description="Basic and acidic residues" evidence="12">
    <location>
        <begin position="1109"/>
        <end position="1118"/>
    </location>
</feature>
<comment type="similarity">
    <text evidence="3">Belongs to the MAP65/ASE1 family.</text>
</comment>
<feature type="compositionally biased region" description="Basic and acidic residues" evidence="12">
    <location>
        <begin position="999"/>
        <end position="1014"/>
    </location>
</feature>
<evidence type="ECO:0000256" key="5">
    <source>
        <dbReference type="ARBA" id="ARBA00022692"/>
    </source>
</evidence>
<feature type="coiled-coil region" evidence="11">
    <location>
        <begin position="695"/>
        <end position="722"/>
    </location>
</feature>
<proteinExistence type="inferred from homology"/>
<keyword evidence="11" id="KW-0175">Coiled coil</keyword>
<dbReference type="GO" id="GO:0000226">
    <property type="term" value="P:microtubule cytoskeleton organization"/>
    <property type="evidence" value="ECO:0007669"/>
    <property type="project" value="InterPro"/>
</dbReference>
<dbReference type="GO" id="GO:0005819">
    <property type="term" value="C:spindle"/>
    <property type="evidence" value="ECO:0007669"/>
    <property type="project" value="TreeGrafter"/>
</dbReference>